<accession>A0ACB7XAA1</accession>
<evidence type="ECO:0000313" key="1">
    <source>
        <dbReference type="EMBL" id="KAH7837702.1"/>
    </source>
</evidence>
<sequence>MDYHFSKMMTVTISCSCLMMMMFNMAVGAKLQPDIMAICDATDYPAVCQSSIIPYLNGKTDPASVLIMHILAGIQTTEGAIEIAKNALPSASHYDADRYQVCLENYDSAMDSWKSAIKYIKAGSGFDVANELSAVSSMISSCDDAFTNDDPTVPNKSSLGDVDELIMHMDSNCLAINLKAFPDSN</sequence>
<comment type="caution">
    <text evidence="1">The sequence shown here is derived from an EMBL/GenBank/DDBJ whole genome shotgun (WGS) entry which is preliminary data.</text>
</comment>
<evidence type="ECO:0000313" key="2">
    <source>
        <dbReference type="Proteomes" id="UP000828048"/>
    </source>
</evidence>
<organism evidence="1 2">
    <name type="scientific">Vaccinium darrowii</name>
    <dbReference type="NCBI Taxonomy" id="229202"/>
    <lineage>
        <taxon>Eukaryota</taxon>
        <taxon>Viridiplantae</taxon>
        <taxon>Streptophyta</taxon>
        <taxon>Embryophyta</taxon>
        <taxon>Tracheophyta</taxon>
        <taxon>Spermatophyta</taxon>
        <taxon>Magnoliopsida</taxon>
        <taxon>eudicotyledons</taxon>
        <taxon>Gunneridae</taxon>
        <taxon>Pentapetalae</taxon>
        <taxon>asterids</taxon>
        <taxon>Ericales</taxon>
        <taxon>Ericaceae</taxon>
        <taxon>Vaccinioideae</taxon>
        <taxon>Vaccinieae</taxon>
        <taxon>Vaccinium</taxon>
    </lineage>
</organism>
<reference evidence="1 2" key="1">
    <citation type="journal article" date="2021" name="Hortic Res">
        <title>High-quality reference genome and annotation aids understanding of berry development for evergreen blueberry (Vaccinium darrowii).</title>
        <authorList>
            <person name="Yu J."/>
            <person name="Hulse-Kemp A.M."/>
            <person name="Babiker E."/>
            <person name="Staton M."/>
        </authorList>
    </citation>
    <scope>NUCLEOTIDE SEQUENCE [LARGE SCALE GENOMIC DNA]</scope>
    <source>
        <strain evidence="2">cv. NJ 8807/NJ 8810</strain>
        <tissue evidence="1">Young leaf</tissue>
    </source>
</reference>
<dbReference type="EMBL" id="CM037156">
    <property type="protein sequence ID" value="KAH7837702.1"/>
    <property type="molecule type" value="Genomic_DNA"/>
</dbReference>
<gene>
    <name evidence="1" type="ORF">Vadar_016959</name>
</gene>
<keyword evidence="2" id="KW-1185">Reference proteome</keyword>
<dbReference type="Proteomes" id="UP000828048">
    <property type="component" value="Chromosome 6"/>
</dbReference>
<proteinExistence type="predicted"/>
<name>A0ACB7XAA1_9ERIC</name>
<protein>
    <submittedName>
        <fullName evidence="1">Uncharacterized protein</fullName>
    </submittedName>
</protein>